<dbReference type="EMBL" id="ML769432">
    <property type="protein sequence ID" value="KAE9402761.1"/>
    <property type="molecule type" value="Genomic_DNA"/>
</dbReference>
<evidence type="ECO:0000313" key="2">
    <source>
        <dbReference type="EMBL" id="KAE9402761.1"/>
    </source>
</evidence>
<gene>
    <name evidence="2" type="ORF">BT96DRAFT_816113</name>
</gene>
<name>A0A6A4HXN8_9AGAR</name>
<dbReference type="AlphaFoldDB" id="A0A6A4HXN8"/>
<organism evidence="2 3">
    <name type="scientific">Gymnopus androsaceus JB14</name>
    <dbReference type="NCBI Taxonomy" id="1447944"/>
    <lineage>
        <taxon>Eukaryota</taxon>
        <taxon>Fungi</taxon>
        <taxon>Dikarya</taxon>
        <taxon>Basidiomycota</taxon>
        <taxon>Agaricomycotina</taxon>
        <taxon>Agaricomycetes</taxon>
        <taxon>Agaricomycetidae</taxon>
        <taxon>Agaricales</taxon>
        <taxon>Marasmiineae</taxon>
        <taxon>Omphalotaceae</taxon>
        <taxon>Gymnopus</taxon>
    </lineage>
</organism>
<evidence type="ECO:0000256" key="1">
    <source>
        <dbReference type="SAM" id="MobiDB-lite"/>
    </source>
</evidence>
<proteinExistence type="predicted"/>
<reference evidence="2" key="1">
    <citation type="journal article" date="2019" name="Environ. Microbiol.">
        <title>Fungal ecological strategies reflected in gene transcription - a case study of two litter decomposers.</title>
        <authorList>
            <person name="Barbi F."/>
            <person name="Kohler A."/>
            <person name="Barry K."/>
            <person name="Baskaran P."/>
            <person name="Daum C."/>
            <person name="Fauchery L."/>
            <person name="Ihrmark K."/>
            <person name="Kuo A."/>
            <person name="LaButti K."/>
            <person name="Lipzen A."/>
            <person name="Morin E."/>
            <person name="Grigoriev I.V."/>
            <person name="Henrissat B."/>
            <person name="Lindahl B."/>
            <person name="Martin F."/>
        </authorList>
    </citation>
    <scope>NUCLEOTIDE SEQUENCE</scope>
    <source>
        <strain evidence="2">JB14</strain>
    </source>
</reference>
<dbReference type="Proteomes" id="UP000799118">
    <property type="component" value="Unassembled WGS sequence"/>
</dbReference>
<feature type="region of interest" description="Disordered" evidence="1">
    <location>
        <begin position="1"/>
        <end position="49"/>
    </location>
</feature>
<keyword evidence="3" id="KW-1185">Reference proteome</keyword>
<evidence type="ECO:0000313" key="3">
    <source>
        <dbReference type="Proteomes" id="UP000799118"/>
    </source>
</evidence>
<dbReference type="OrthoDB" id="3166447at2759"/>
<protein>
    <submittedName>
        <fullName evidence="2">Uncharacterized protein</fullName>
    </submittedName>
</protein>
<accession>A0A6A4HXN8</accession>
<feature type="compositionally biased region" description="Low complexity" evidence="1">
    <location>
        <begin position="1"/>
        <end position="13"/>
    </location>
</feature>
<sequence length="484" mass="52962">MPQPSISRSSSPSDGLPFRTSQDFEIEKTNRNNSPSSARRRTTMPMPQVDNDLAYRSAVSTMLAASTRLSTISGLIPMDSSQLVLFFRTKSGITHSLDFPIDVDFNTPPALDVLIAACRPHQTSAFNDYSDHESLFFPPNFPLTTSLEIANLPILDAIRNTLFPRLPQGHYLTVTRDKLEVVVKGGRMDPQPLRSDGRVATIAVTLPVRFHGGKFVIRDALGHEEVYFGRGGKDGDMEWLAFTPDCDYRVETVTKGCRLTMLYGVYLRTFGPTGVTEPLINPSDKFLDLLSHVLNMSKGQRIGIYLANEYAVNPSEILAETLVPMLKGGDNVIYHAIKLYELVPELHWTAGGYIWPVDRTVEITEQGQQSSPGLGLAGLSLLDPPHRRSRGSASPAVRGAFAYNGSARAGSVSGSVYSDSDEGIVDTVTFRVKQSGAIPLAETDIIILNDYNNPNAPIGKERVPFVVGGELDKLVVKTLIVISP</sequence>